<dbReference type="Pfam" id="PF05662">
    <property type="entry name" value="YadA_stalk"/>
    <property type="match status" value="1"/>
</dbReference>
<dbReference type="GO" id="GO:0015031">
    <property type="term" value="P:protein transport"/>
    <property type="evidence" value="ECO:0007669"/>
    <property type="project" value="UniProtKB-KW"/>
</dbReference>
<keyword evidence="6" id="KW-0812">Transmembrane</keyword>
<evidence type="ECO:0000256" key="9">
    <source>
        <dbReference type="ARBA" id="ARBA00023136"/>
    </source>
</evidence>
<dbReference type="InterPro" id="IPR005594">
    <property type="entry name" value="YadA_C"/>
</dbReference>
<dbReference type="InterPro" id="IPR008635">
    <property type="entry name" value="Coiled_stalk_dom"/>
</dbReference>
<keyword evidence="7" id="KW-0732">Signal</keyword>
<gene>
    <name evidence="13" type="ORF">B0188_07235</name>
</gene>
<keyword evidence="5" id="KW-1134">Transmembrane beta strand</keyword>
<keyword evidence="14" id="KW-1185">Reference proteome</keyword>
<evidence type="ECO:0008006" key="15">
    <source>
        <dbReference type="Google" id="ProtNLM"/>
    </source>
</evidence>
<evidence type="ECO:0000256" key="3">
    <source>
        <dbReference type="ARBA" id="ARBA00005848"/>
    </source>
</evidence>
<keyword evidence="10" id="KW-0998">Cell outer membrane</keyword>
<sequence>MATNNQGDLVLSKEGGQPVRISGVADGRIAEDSTDAVNGSQVYRLERGIDAKLQKTTKSLSAGVAGAYAMANLIHTRLPGERNVSVAGGYYKGQSAVALGFSATSDNGKITIRVSGTQNSSGDFGAGVGASYHW</sequence>
<dbReference type="Gene3D" id="2.150.10.10">
    <property type="entry name" value="Serralysin-like metalloprotease, C-terminal"/>
    <property type="match status" value="1"/>
</dbReference>
<keyword evidence="4" id="KW-0813">Transport</keyword>
<dbReference type="Pfam" id="PF03895">
    <property type="entry name" value="YadA_anchor"/>
    <property type="match status" value="1"/>
</dbReference>
<proteinExistence type="inferred from homology"/>
<organism evidence="13 14">
    <name type="scientific">[Haemophilus] felis</name>
    <dbReference type="NCBI Taxonomy" id="123822"/>
    <lineage>
        <taxon>Bacteria</taxon>
        <taxon>Pseudomonadati</taxon>
        <taxon>Pseudomonadota</taxon>
        <taxon>Gammaproteobacteria</taxon>
        <taxon>Pasteurellales</taxon>
        <taxon>Pasteurellaceae</taxon>
    </lineage>
</organism>
<evidence type="ECO:0000259" key="12">
    <source>
        <dbReference type="Pfam" id="PF05662"/>
    </source>
</evidence>
<comment type="subcellular location">
    <subcellularLocation>
        <location evidence="2">Cell outer membrane</location>
    </subcellularLocation>
    <subcellularLocation>
        <location evidence="1">Cell surface</location>
    </subcellularLocation>
</comment>
<reference evidence="13 14" key="1">
    <citation type="submission" date="2017-02" db="EMBL/GenBank/DDBJ databases">
        <title>Draft genome sequence of Haemophilus felis CCUG 31170 type strain.</title>
        <authorList>
            <person name="Engstrom-Jakobsson H."/>
            <person name="Salva-Serra F."/>
            <person name="Thorell K."/>
            <person name="Gonzales-Siles L."/>
            <person name="Karlsson R."/>
            <person name="Boulund F."/>
            <person name="Engstrand L."/>
            <person name="Kristiansson E."/>
            <person name="Moore E."/>
        </authorList>
    </citation>
    <scope>NUCLEOTIDE SEQUENCE [LARGE SCALE GENOMIC DNA]</scope>
    <source>
        <strain evidence="13 14">CCUG 31170</strain>
    </source>
</reference>
<comment type="caution">
    <text evidence="13">The sequence shown here is derived from an EMBL/GenBank/DDBJ whole genome shotgun (WGS) entry which is preliminary data.</text>
</comment>
<feature type="domain" description="Trimeric autotransporter adhesin YadA-like C-terminal membrane anchor" evidence="11">
    <location>
        <begin position="78"/>
        <end position="134"/>
    </location>
</feature>
<evidence type="ECO:0000256" key="5">
    <source>
        <dbReference type="ARBA" id="ARBA00022452"/>
    </source>
</evidence>
<evidence type="ECO:0000256" key="4">
    <source>
        <dbReference type="ARBA" id="ARBA00022448"/>
    </source>
</evidence>
<evidence type="ECO:0000256" key="2">
    <source>
        <dbReference type="ARBA" id="ARBA00004442"/>
    </source>
</evidence>
<dbReference type="AlphaFoldDB" id="A0A1T0AYW5"/>
<protein>
    <recommendedName>
        <fullName evidence="15">Trimeric autotransporter adhesin YadA-like C-terminal membrane anchor domain-containing protein</fullName>
    </recommendedName>
</protein>
<evidence type="ECO:0000313" key="14">
    <source>
        <dbReference type="Proteomes" id="UP000190023"/>
    </source>
</evidence>
<dbReference type="InterPro" id="IPR011049">
    <property type="entry name" value="Serralysin-like_metalloprot_C"/>
</dbReference>
<evidence type="ECO:0000256" key="8">
    <source>
        <dbReference type="ARBA" id="ARBA00022927"/>
    </source>
</evidence>
<accession>A0A1T0AYW5</accession>
<dbReference type="SUPFAM" id="SSF54523">
    <property type="entry name" value="Pili subunits"/>
    <property type="match status" value="1"/>
</dbReference>
<comment type="similarity">
    <text evidence="3">Belongs to the autotransporter-2 (AT-2) (TC 1.B.40) family.</text>
</comment>
<dbReference type="GO" id="GO:0009279">
    <property type="term" value="C:cell outer membrane"/>
    <property type="evidence" value="ECO:0007669"/>
    <property type="project" value="UniProtKB-SubCell"/>
</dbReference>
<evidence type="ECO:0000313" key="13">
    <source>
        <dbReference type="EMBL" id="OOS03002.1"/>
    </source>
</evidence>
<dbReference type="Gene3D" id="3.30.1300.30">
    <property type="entry name" value="GSPII I/J protein-like"/>
    <property type="match status" value="1"/>
</dbReference>
<name>A0A1T0AYW5_9PAST</name>
<dbReference type="InterPro" id="IPR045584">
    <property type="entry name" value="Pilin-like"/>
</dbReference>
<dbReference type="EMBL" id="MUYB01000028">
    <property type="protein sequence ID" value="OOS03002.1"/>
    <property type="molecule type" value="Genomic_DNA"/>
</dbReference>
<feature type="domain" description="Trimeric autotransporter adhesin YadA-like stalk" evidence="12">
    <location>
        <begin position="20"/>
        <end position="60"/>
    </location>
</feature>
<evidence type="ECO:0000259" key="11">
    <source>
        <dbReference type="Pfam" id="PF03895"/>
    </source>
</evidence>
<evidence type="ECO:0000256" key="1">
    <source>
        <dbReference type="ARBA" id="ARBA00004241"/>
    </source>
</evidence>
<dbReference type="Proteomes" id="UP000190023">
    <property type="component" value="Unassembled WGS sequence"/>
</dbReference>
<dbReference type="GO" id="GO:0009986">
    <property type="term" value="C:cell surface"/>
    <property type="evidence" value="ECO:0007669"/>
    <property type="project" value="UniProtKB-SubCell"/>
</dbReference>
<evidence type="ECO:0000256" key="10">
    <source>
        <dbReference type="ARBA" id="ARBA00023237"/>
    </source>
</evidence>
<keyword evidence="8" id="KW-0653">Protein transport</keyword>
<evidence type="ECO:0000256" key="7">
    <source>
        <dbReference type="ARBA" id="ARBA00022729"/>
    </source>
</evidence>
<dbReference type="STRING" id="123822.B0188_07235"/>
<evidence type="ECO:0000256" key="6">
    <source>
        <dbReference type="ARBA" id="ARBA00022692"/>
    </source>
</evidence>
<keyword evidence="9" id="KW-0472">Membrane</keyword>